<protein>
    <submittedName>
        <fullName evidence="2">Uncharacterized protein</fullName>
    </submittedName>
</protein>
<dbReference type="PANTHER" id="PTHR36205:SF2">
    <property type="entry name" value="MAJOR FACILITATOR SUPERFAMILY TRANSPORTER"/>
    <property type="match status" value="1"/>
</dbReference>
<keyword evidence="1" id="KW-0812">Transmembrane</keyword>
<dbReference type="Proteomes" id="UP001174934">
    <property type="component" value="Unassembled WGS sequence"/>
</dbReference>
<dbReference type="PANTHER" id="PTHR36205">
    <property type="entry name" value="CHROMOSOME 19, WHOLE GENOME SHOTGUN SEQUENCE"/>
    <property type="match status" value="1"/>
</dbReference>
<dbReference type="EMBL" id="JAULSR010000002">
    <property type="protein sequence ID" value="KAK0630473.1"/>
    <property type="molecule type" value="Genomic_DNA"/>
</dbReference>
<evidence type="ECO:0000256" key="1">
    <source>
        <dbReference type="SAM" id="Phobius"/>
    </source>
</evidence>
<evidence type="ECO:0000313" key="2">
    <source>
        <dbReference type="EMBL" id="KAK0630473.1"/>
    </source>
</evidence>
<keyword evidence="3" id="KW-1185">Reference proteome</keyword>
<reference evidence="2" key="1">
    <citation type="submission" date="2023-06" db="EMBL/GenBank/DDBJ databases">
        <title>Genome-scale phylogeny and comparative genomics of the fungal order Sordariales.</title>
        <authorList>
            <consortium name="Lawrence Berkeley National Laboratory"/>
            <person name="Hensen N."/>
            <person name="Bonometti L."/>
            <person name="Westerberg I."/>
            <person name="Brannstrom I.O."/>
            <person name="Guillou S."/>
            <person name="Cros-Aarteil S."/>
            <person name="Calhoun S."/>
            <person name="Haridas S."/>
            <person name="Kuo A."/>
            <person name="Mondo S."/>
            <person name="Pangilinan J."/>
            <person name="Riley R."/>
            <person name="LaButti K."/>
            <person name="Andreopoulos B."/>
            <person name="Lipzen A."/>
            <person name="Chen C."/>
            <person name="Yanf M."/>
            <person name="Daum C."/>
            <person name="Ng V."/>
            <person name="Clum A."/>
            <person name="Steindorff A."/>
            <person name="Ohm R."/>
            <person name="Martin F."/>
            <person name="Silar P."/>
            <person name="Natvig D."/>
            <person name="Lalanne C."/>
            <person name="Gautier V."/>
            <person name="Ament-velasquez S.L."/>
            <person name="Kruys A."/>
            <person name="Hutchinson M.I."/>
            <person name="Powell A.J."/>
            <person name="Barry K."/>
            <person name="Miller A.N."/>
            <person name="Grigoriev I.V."/>
            <person name="Debuchy R."/>
            <person name="Gladieux P."/>
            <person name="Thoren M.H."/>
            <person name="Johannesson H."/>
        </authorList>
    </citation>
    <scope>NUCLEOTIDE SEQUENCE</scope>
    <source>
        <strain evidence="2">SMH3391-2</strain>
    </source>
</reference>
<evidence type="ECO:0000313" key="3">
    <source>
        <dbReference type="Proteomes" id="UP001174934"/>
    </source>
</evidence>
<name>A0AA40CAP6_9PEZI</name>
<proteinExistence type="predicted"/>
<accession>A0AA40CAP6</accession>
<sequence>MGFQNRVPKLQGLNAALHGRGCLKLRRLVWNRQVLIAVVLVYAIIFLTFSRWSRWTLPLPYFSNLAPSPSPPRRMTNNPPVSPLPERVPCFGPRGQFLSRSPDDDVREAKLNISYPMPFTGSYEALGLDQSWISYRDRYAPYGYGEDDEGYNRTRVDWDRIDWGKLQNECFDRNAHRFPTEAKPFDNMVDAHRLDFRNRTMIPEIRQWHDFNSTRRTAVVLRVWRGYEYKVEDMHYIRSLIVETALRTGGEYQVILLVDMKEYDRHIYDSTDTYQEALRNSSVPPELRSIAILWDDRLLENWYPAVNEHRTMWQVYQPMQLLALHYPEFDHMWQFELDIRFTGDAGKYLDRMGDFARNEPRKQALERATFQHMQQRIGSYQNFSAAVNASNNGSAYLWGPLRIPDLLPIGPEPPTLSPADDDFRWGVGEEADVIVTSLCNNASAAMSWIFRDWLFGFSDGLDTTRFFCPPAITRTSRTLLLAVHQAQVQFGMTVPSEATPPSFAVWHGLKLSFPQQPVFFENPTDDEYMDGWWKGGPANSSTGVGPDLLAHPRGYGLSFWWETLWPRLLYDAWEGREIPEDVPFPWILAKDGNGTAYMPNMMMHPVKHHD</sequence>
<organism evidence="2 3">
    <name type="scientific">Bombardia bombarda</name>
    <dbReference type="NCBI Taxonomy" id="252184"/>
    <lineage>
        <taxon>Eukaryota</taxon>
        <taxon>Fungi</taxon>
        <taxon>Dikarya</taxon>
        <taxon>Ascomycota</taxon>
        <taxon>Pezizomycotina</taxon>
        <taxon>Sordariomycetes</taxon>
        <taxon>Sordariomycetidae</taxon>
        <taxon>Sordariales</taxon>
        <taxon>Lasiosphaeriaceae</taxon>
        <taxon>Bombardia</taxon>
    </lineage>
</organism>
<feature type="transmembrane region" description="Helical" evidence="1">
    <location>
        <begin position="34"/>
        <end position="52"/>
    </location>
</feature>
<keyword evidence="1" id="KW-0472">Membrane</keyword>
<dbReference type="Pfam" id="PF11885">
    <property type="entry name" value="DUF3405"/>
    <property type="match status" value="1"/>
</dbReference>
<gene>
    <name evidence="2" type="ORF">B0T17DRAFT_490451</name>
</gene>
<keyword evidence="1" id="KW-1133">Transmembrane helix</keyword>
<dbReference type="InterPro" id="IPR021822">
    <property type="entry name" value="DUF3405"/>
</dbReference>
<comment type="caution">
    <text evidence="2">The sequence shown here is derived from an EMBL/GenBank/DDBJ whole genome shotgun (WGS) entry which is preliminary data.</text>
</comment>
<dbReference type="AlphaFoldDB" id="A0AA40CAP6"/>